<dbReference type="AlphaFoldDB" id="E3M1L2"/>
<dbReference type="PANTHER" id="PTHR23124">
    <property type="entry name" value="C-TYPE LECTIN DOMAIN-CONTAINING PROTEIN-RELATED-RELATED"/>
    <property type="match status" value="1"/>
</dbReference>
<name>E3M1L2_CAERE</name>
<dbReference type="InterPro" id="IPR016186">
    <property type="entry name" value="C-type_lectin-like/link_sf"/>
</dbReference>
<dbReference type="KEGG" id="crq:GCK72_006949"/>
<dbReference type="CTD" id="9804207"/>
<dbReference type="CDD" id="cd00037">
    <property type="entry name" value="CLECT"/>
    <property type="match status" value="1"/>
</dbReference>
<gene>
    <name evidence="1" type="ORF">CRE_06571</name>
</gene>
<dbReference type="eggNOG" id="KOG4297">
    <property type="taxonomic scope" value="Eukaryota"/>
</dbReference>
<dbReference type="Gene3D" id="3.10.100.10">
    <property type="entry name" value="Mannose-Binding Protein A, subunit A"/>
    <property type="match status" value="1"/>
</dbReference>
<dbReference type="EMBL" id="DS268421">
    <property type="protein sequence ID" value="EFO88862.1"/>
    <property type="molecule type" value="Genomic_DNA"/>
</dbReference>
<protein>
    <submittedName>
        <fullName evidence="1">Uncharacterized protein</fullName>
    </submittedName>
</protein>
<accession>E3M1L2</accession>
<dbReference type="SMART" id="SM00034">
    <property type="entry name" value="CLECT"/>
    <property type="match status" value="1"/>
</dbReference>
<keyword evidence="2" id="KW-1185">Reference proteome</keyword>
<dbReference type="RefSeq" id="XP_003110073.2">
    <property type="nucleotide sequence ID" value="XM_003110025.2"/>
</dbReference>
<dbReference type="InterPro" id="IPR001304">
    <property type="entry name" value="C-type_lectin-like"/>
</dbReference>
<dbReference type="PANTHER" id="PTHR23124:SF134">
    <property type="entry name" value="C-TYPE LECTIN DOMAIN-CONTAINING PROTEIN"/>
    <property type="match status" value="1"/>
</dbReference>
<dbReference type="STRING" id="31234.E3M1L2"/>
<evidence type="ECO:0000313" key="1">
    <source>
        <dbReference type="EMBL" id="EFO88862.1"/>
    </source>
</evidence>
<dbReference type="InterPro" id="IPR016187">
    <property type="entry name" value="CTDL_fold"/>
</dbReference>
<dbReference type="PROSITE" id="PS50041">
    <property type="entry name" value="C_TYPE_LECTIN_2"/>
    <property type="match status" value="1"/>
</dbReference>
<dbReference type="SUPFAM" id="SSF56436">
    <property type="entry name" value="C-type lectin-like"/>
    <property type="match status" value="1"/>
</dbReference>
<dbReference type="OMA" id="ENDEFFH"/>
<proteinExistence type="predicted"/>
<dbReference type="HOGENOM" id="CLU_058687_1_1_1"/>
<dbReference type="GeneID" id="9804207"/>
<organism evidence="2">
    <name type="scientific">Caenorhabditis remanei</name>
    <name type="common">Caenorhabditis vulgaris</name>
    <dbReference type="NCBI Taxonomy" id="31234"/>
    <lineage>
        <taxon>Eukaryota</taxon>
        <taxon>Metazoa</taxon>
        <taxon>Ecdysozoa</taxon>
        <taxon>Nematoda</taxon>
        <taxon>Chromadorea</taxon>
        <taxon>Rhabditida</taxon>
        <taxon>Rhabditina</taxon>
        <taxon>Rhabditomorpha</taxon>
        <taxon>Rhabditoidea</taxon>
        <taxon>Rhabditidae</taxon>
        <taxon>Peloderinae</taxon>
        <taxon>Caenorhabditis</taxon>
    </lineage>
</organism>
<dbReference type="Proteomes" id="UP000008281">
    <property type="component" value="Unassembled WGS sequence"/>
</dbReference>
<evidence type="ECO:0000313" key="2">
    <source>
        <dbReference type="Proteomes" id="UP000008281"/>
    </source>
</evidence>
<dbReference type="OrthoDB" id="6285323at2759"/>
<reference evidence="1" key="1">
    <citation type="submission" date="2007-07" db="EMBL/GenBank/DDBJ databases">
        <title>PCAP assembly of the Caenorhabditis remanei genome.</title>
        <authorList>
            <consortium name="The Caenorhabditis remanei Sequencing Consortium"/>
            <person name="Wilson R.K."/>
        </authorList>
    </citation>
    <scope>NUCLEOTIDE SEQUENCE [LARGE SCALE GENOMIC DNA]</scope>
    <source>
        <strain evidence="1">PB4641</strain>
    </source>
</reference>
<sequence length="287" mass="32510">MNFKFPTLFFLIFHHPKMPRHMPLTVFLLLNVLLIPVFSMFAPVNSGRSCIDAKSYFAVSEDESNEQNEESEDDFFHVENLEVQQDQQNNKNRLVSVVQSDVSQAVTCPKVANGNCEEGWKNFTRPSGEWCMKIFYENSVTQPAAKERCKAQGALLSGLQNQMESQFVFSTVTAHIYPETGSIWVGLERRAECRDVQWSWNCTQTTSFEWIDKSATGTDGLAWACNQPDNSRNRTQQCATLTASYQGSVLGFQTGQLDDVGCDFDYIKMNKKARDIKAYVCGKKPKA</sequence>
<dbReference type="Pfam" id="PF00059">
    <property type="entry name" value="Lectin_C"/>
    <property type="match status" value="1"/>
</dbReference>